<evidence type="ECO:0000313" key="3">
    <source>
        <dbReference type="Proteomes" id="UP000559256"/>
    </source>
</evidence>
<dbReference type="AlphaFoldDB" id="A0A8H5LT43"/>
<proteinExistence type="predicted"/>
<keyword evidence="3" id="KW-1185">Reference proteome</keyword>
<name>A0A8H5LT43_9AGAR</name>
<feature type="region of interest" description="Disordered" evidence="1">
    <location>
        <begin position="1"/>
        <end position="73"/>
    </location>
</feature>
<sequence length="179" mass="20430">MLKRQRPASPPLSSSNVPLLTDSSNLEAPNAKRRRTLPPVLDGKLRGWTTPSEPIDDGDDGYEDEDEDDGILHQQDHSTTFQYDHSPYKSTNNLLHELHTLNKHRLLFAPPQEPFHDPQSHMDVPQISYYPGSTSFQSQYTSKRVSDIPAAFESTEPAPQQKEMKESQSVRTRYEDTNR</sequence>
<feature type="compositionally biased region" description="Acidic residues" evidence="1">
    <location>
        <begin position="54"/>
        <end position="69"/>
    </location>
</feature>
<reference evidence="2 3" key="1">
    <citation type="journal article" date="2020" name="ISME J.">
        <title>Uncovering the hidden diversity of litter-decomposition mechanisms in mushroom-forming fungi.</title>
        <authorList>
            <person name="Floudas D."/>
            <person name="Bentzer J."/>
            <person name="Ahren D."/>
            <person name="Johansson T."/>
            <person name="Persson P."/>
            <person name="Tunlid A."/>
        </authorList>
    </citation>
    <scope>NUCLEOTIDE SEQUENCE [LARGE SCALE GENOMIC DNA]</scope>
    <source>
        <strain evidence="2 3">CBS 291.85</strain>
    </source>
</reference>
<organism evidence="2 3">
    <name type="scientific">Tetrapyrgos nigripes</name>
    <dbReference type="NCBI Taxonomy" id="182062"/>
    <lineage>
        <taxon>Eukaryota</taxon>
        <taxon>Fungi</taxon>
        <taxon>Dikarya</taxon>
        <taxon>Basidiomycota</taxon>
        <taxon>Agaricomycotina</taxon>
        <taxon>Agaricomycetes</taxon>
        <taxon>Agaricomycetidae</taxon>
        <taxon>Agaricales</taxon>
        <taxon>Marasmiineae</taxon>
        <taxon>Marasmiaceae</taxon>
        <taxon>Tetrapyrgos</taxon>
    </lineage>
</organism>
<evidence type="ECO:0000313" key="2">
    <source>
        <dbReference type="EMBL" id="KAF5368421.1"/>
    </source>
</evidence>
<accession>A0A8H5LT43</accession>
<protein>
    <submittedName>
        <fullName evidence="2">Uncharacterized protein</fullName>
    </submittedName>
</protein>
<dbReference type="EMBL" id="JAACJM010000015">
    <property type="protein sequence ID" value="KAF5368421.1"/>
    <property type="molecule type" value="Genomic_DNA"/>
</dbReference>
<gene>
    <name evidence="2" type="ORF">D9758_002374</name>
</gene>
<dbReference type="Proteomes" id="UP000559256">
    <property type="component" value="Unassembled WGS sequence"/>
</dbReference>
<feature type="compositionally biased region" description="Low complexity" evidence="1">
    <location>
        <begin position="11"/>
        <end position="20"/>
    </location>
</feature>
<comment type="caution">
    <text evidence="2">The sequence shown here is derived from an EMBL/GenBank/DDBJ whole genome shotgun (WGS) entry which is preliminary data.</text>
</comment>
<feature type="compositionally biased region" description="Basic and acidic residues" evidence="1">
    <location>
        <begin position="162"/>
        <end position="179"/>
    </location>
</feature>
<feature type="region of interest" description="Disordered" evidence="1">
    <location>
        <begin position="147"/>
        <end position="179"/>
    </location>
</feature>
<dbReference type="OrthoDB" id="3262473at2759"/>
<evidence type="ECO:0000256" key="1">
    <source>
        <dbReference type="SAM" id="MobiDB-lite"/>
    </source>
</evidence>